<accession>A0A0A9FXV6</accession>
<sequence length="48" mass="5249">MDDCRRMPGTTLRWTALSTSIFQISGSNTTSGARMAPELQCSSLKGRK</sequence>
<protein>
    <submittedName>
        <fullName evidence="2">Uncharacterized protein</fullName>
    </submittedName>
</protein>
<reference evidence="2" key="2">
    <citation type="journal article" date="2015" name="Data Brief">
        <title>Shoot transcriptome of the giant reed, Arundo donax.</title>
        <authorList>
            <person name="Barrero R.A."/>
            <person name="Guerrero F.D."/>
            <person name="Moolhuijzen P."/>
            <person name="Goolsby J.A."/>
            <person name="Tidwell J."/>
            <person name="Bellgard S.E."/>
            <person name="Bellgard M.I."/>
        </authorList>
    </citation>
    <scope>NUCLEOTIDE SEQUENCE</scope>
    <source>
        <tissue evidence="2">Shoot tissue taken approximately 20 cm above the soil surface</tissue>
    </source>
</reference>
<proteinExistence type="predicted"/>
<dbReference type="AlphaFoldDB" id="A0A0A9FXV6"/>
<evidence type="ECO:0000256" key="1">
    <source>
        <dbReference type="SAM" id="MobiDB-lite"/>
    </source>
</evidence>
<organism evidence="2">
    <name type="scientific">Arundo donax</name>
    <name type="common">Giant reed</name>
    <name type="synonym">Donax arundinaceus</name>
    <dbReference type="NCBI Taxonomy" id="35708"/>
    <lineage>
        <taxon>Eukaryota</taxon>
        <taxon>Viridiplantae</taxon>
        <taxon>Streptophyta</taxon>
        <taxon>Embryophyta</taxon>
        <taxon>Tracheophyta</taxon>
        <taxon>Spermatophyta</taxon>
        <taxon>Magnoliopsida</taxon>
        <taxon>Liliopsida</taxon>
        <taxon>Poales</taxon>
        <taxon>Poaceae</taxon>
        <taxon>PACMAD clade</taxon>
        <taxon>Arundinoideae</taxon>
        <taxon>Arundineae</taxon>
        <taxon>Arundo</taxon>
    </lineage>
</organism>
<feature type="region of interest" description="Disordered" evidence="1">
    <location>
        <begin position="26"/>
        <end position="48"/>
    </location>
</feature>
<reference evidence="2" key="1">
    <citation type="submission" date="2014-09" db="EMBL/GenBank/DDBJ databases">
        <authorList>
            <person name="Magalhaes I.L.F."/>
            <person name="Oliveira U."/>
            <person name="Santos F.R."/>
            <person name="Vidigal T.H.D.A."/>
            <person name="Brescovit A.D."/>
            <person name="Santos A.J."/>
        </authorList>
    </citation>
    <scope>NUCLEOTIDE SEQUENCE</scope>
    <source>
        <tissue evidence="2">Shoot tissue taken approximately 20 cm above the soil surface</tissue>
    </source>
</reference>
<evidence type="ECO:0000313" key="2">
    <source>
        <dbReference type="EMBL" id="JAE17665.1"/>
    </source>
</evidence>
<dbReference type="EMBL" id="GBRH01180231">
    <property type="protein sequence ID" value="JAE17665.1"/>
    <property type="molecule type" value="Transcribed_RNA"/>
</dbReference>
<name>A0A0A9FXV6_ARUDO</name>